<dbReference type="EMBL" id="CAJZAG010000007">
    <property type="protein sequence ID" value="CAG9176543.1"/>
    <property type="molecule type" value="Genomic_DNA"/>
</dbReference>
<name>A0ABM8X967_9BURK</name>
<proteinExistence type="predicted"/>
<keyword evidence="3" id="KW-1185">Reference proteome</keyword>
<dbReference type="InterPro" id="IPR021455">
    <property type="entry name" value="DUF3106"/>
</dbReference>
<gene>
    <name evidence="2" type="ORF">LMG32289_03562</name>
</gene>
<dbReference type="Pfam" id="PF11304">
    <property type="entry name" value="DUF3106"/>
    <property type="match status" value="1"/>
</dbReference>
<sequence>MARAFELSDASSGRPGWARAARLGLSALALAGGVALFAAPLVQAQGQTGAASVPQAGPVINAHPTWRELSPAHQRILAPLEPLWNTIPELNRHKWVRIADQYPKYSADEQARLQARMAEWVQMTPQQRRLARENYQITRSLTPEAKTEAWNRYQQLPEEQKKNLAAAEKVPRRPGAVSALPSGKKLPTVPTGGTHQPHTSKAAASTPAAQAAASVPAVAAAPAAAASAPVASAAASAASAPVAATPALPTASQPAAAPLAPPVTGEASTDFPIAAPAENR</sequence>
<feature type="compositionally biased region" description="Low complexity" evidence="1">
    <location>
        <begin position="230"/>
        <end position="258"/>
    </location>
</feature>
<organism evidence="2 3">
    <name type="scientific">Cupriavidus pampae</name>
    <dbReference type="NCBI Taxonomy" id="659251"/>
    <lineage>
        <taxon>Bacteria</taxon>
        <taxon>Pseudomonadati</taxon>
        <taxon>Pseudomonadota</taxon>
        <taxon>Betaproteobacteria</taxon>
        <taxon>Burkholderiales</taxon>
        <taxon>Burkholderiaceae</taxon>
        <taxon>Cupriavidus</taxon>
    </lineage>
</organism>
<evidence type="ECO:0008006" key="4">
    <source>
        <dbReference type="Google" id="ProtNLM"/>
    </source>
</evidence>
<feature type="region of interest" description="Disordered" evidence="1">
    <location>
        <begin position="164"/>
        <end position="207"/>
    </location>
</feature>
<dbReference type="Proteomes" id="UP000706525">
    <property type="component" value="Unassembled WGS sequence"/>
</dbReference>
<evidence type="ECO:0000313" key="2">
    <source>
        <dbReference type="EMBL" id="CAG9176543.1"/>
    </source>
</evidence>
<accession>A0ABM8X967</accession>
<protein>
    <recommendedName>
        <fullName evidence="4">DUF3106 domain-containing protein</fullName>
    </recommendedName>
</protein>
<dbReference type="RefSeq" id="WP_223990626.1">
    <property type="nucleotide sequence ID" value="NZ_CAJZAG010000007.1"/>
</dbReference>
<reference evidence="2 3" key="1">
    <citation type="submission" date="2021-08" db="EMBL/GenBank/DDBJ databases">
        <authorList>
            <person name="Peeters C."/>
        </authorList>
    </citation>
    <scope>NUCLEOTIDE SEQUENCE [LARGE SCALE GENOMIC DNA]</scope>
    <source>
        <strain evidence="2 3">LMG 32289</strain>
    </source>
</reference>
<evidence type="ECO:0000256" key="1">
    <source>
        <dbReference type="SAM" id="MobiDB-lite"/>
    </source>
</evidence>
<comment type="caution">
    <text evidence="2">The sequence shown here is derived from an EMBL/GenBank/DDBJ whole genome shotgun (WGS) entry which is preliminary data.</text>
</comment>
<feature type="region of interest" description="Disordered" evidence="1">
    <location>
        <begin position="230"/>
        <end position="280"/>
    </location>
</feature>
<evidence type="ECO:0000313" key="3">
    <source>
        <dbReference type="Proteomes" id="UP000706525"/>
    </source>
</evidence>